<evidence type="ECO:0000256" key="3">
    <source>
        <dbReference type="SAM" id="SignalP"/>
    </source>
</evidence>
<dbReference type="EMBL" id="AM456511">
    <property type="protein sequence ID" value="CAN83155.1"/>
    <property type="molecule type" value="Genomic_DNA"/>
</dbReference>
<name>A5BEC8_VITVI</name>
<reference evidence="4" key="1">
    <citation type="journal article" date="2007" name="PLoS ONE">
        <title>The first genome sequence of an elite grapevine cultivar (Pinot noir Vitis vinifera L.): coping with a highly heterozygous genome.</title>
        <authorList>
            <person name="Velasco R."/>
            <person name="Zharkikh A."/>
            <person name="Troggio M."/>
            <person name="Cartwright D.A."/>
            <person name="Cestaro A."/>
            <person name="Pruss D."/>
            <person name="Pindo M."/>
            <person name="FitzGerald L.M."/>
            <person name="Vezzulli S."/>
            <person name="Reid J."/>
            <person name="Malacarne G."/>
            <person name="Iliev D."/>
            <person name="Coppola G."/>
            <person name="Wardell B."/>
            <person name="Micheletti D."/>
            <person name="Macalma T."/>
            <person name="Facci M."/>
            <person name="Mitchell J.T."/>
            <person name="Perazzolli M."/>
            <person name="Eldredge G."/>
            <person name="Gatto P."/>
            <person name="Oyzerski R."/>
            <person name="Moretto M."/>
            <person name="Gutin N."/>
            <person name="Stefanini M."/>
            <person name="Chen Y."/>
            <person name="Segala C."/>
            <person name="Davenport C."/>
            <person name="Dematte L."/>
            <person name="Mraz A."/>
            <person name="Battilana J."/>
            <person name="Stormo K."/>
            <person name="Costa F."/>
            <person name="Tao Q."/>
            <person name="Si-Ammour A."/>
            <person name="Harkins T."/>
            <person name="Lackey A."/>
            <person name="Perbost C."/>
            <person name="Taillon B."/>
            <person name="Stella A."/>
            <person name="Solovyev V."/>
            <person name="Fawcett J.A."/>
            <person name="Sterck L."/>
            <person name="Vandepoele K."/>
            <person name="Grando S.M."/>
            <person name="Toppo S."/>
            <person name="Moser C."/>
            <person name="Lanchbury J."/>
            <person name="Bogden R."/>
            <person name="Skolnick M."/>
            <person name="Sgaramella V."/>
            <person name="Bhatnagar S.K."/>
            <person name="Fontana P."/>
            <person name="Gutin A."/>
            <person name="Van de Peer Y."/>
            <person name="Salamini F."/>
            <person name="Viola R."/>
        </authorList>
    </citation>
    <scope>NUCLEOTIDE SEQUENCE</scope>
</reference>
<evidence type="ECO:0000256" key="2">
    <source>
        <dbReference type="SAM" id="MobiDB-lite"/>
    </source>
</evidence>
<keyword evidence="1" id="KW-0175">Coiled coil</keyword>
<dbReference type="AlphaFoldDB" id="A5BEC8"/>
<sequence length="576" mass="64896">MWLGWGNAMWTGTWRYLWVHTWNKAPTMPPSASALVFGQGSYSTHRFSMSSQGGADSTSELVTEFPDSTKGATKGHVVISGTWVGSYEHPTHAFEPCRSLGISRKRMRGRLVEWVDKTSFNQLNKLFVISVAERDHETLLTDQNLLTLCRDSELYAVPTVPRFAPRVLVTDKHFVLKDLPFYEEARAVDAKARQDRLDKREKKHQERTLRQAPGKHEPVVPYINLEPEGEEEEDMASRLKVGFKERHRKCLSEALPTTPLPAKKSHPKAPREELALEAPIVEVPHTNAVGSGQELVVISSVEDACPTEDGISTGILCGNANEGDALDNPSSWKDIAALLKRVPYFTAPKPSTSGVQAFFPYFRRQIVKLPGGVFDVVRPSYGVTAIHNLMRQQSLLLKWLEVAESMRVFLTQQIDNSEELCAQLVGVENELTTVWKAIADTEKLLKELKKGMQVANAEACRMGEENEAAKAKCKDAEQERDQLKKELEELRAAFEAKKKELEELRTGIDVGKKELEEDYQKQVDEMFFFGYQCCMRKNDITHDIPYYPSDEEEDAIVSGPVQEDKDPNFPGLSNAQ</sequence>
<accession>A5BEC8</accession>
<organism evidence="4">
    <name type="scientific">Vitis vinifera</name>
    <name type="common">Grape</name>
    <dbReference type="NCBI Taxonomy" id="29760"/>
    <lineage>
        <taxon>Eukaryota</taxon>
        <taxon>Viridiplantae</taxon>
        <taxon>Streptophyta</taxon>
        <taxon>Embryophyta</taxon>
        <taxon>Tracheophyta</taxon>
        <taxon>Spermatophyta</taxon>
        <taxon>Magnoliopsida</taxon>
        <taxon>eudicotyledons</taxon>
        <taxon>Gunneridae</taxon>
        <taxon>Pentapetalae</taxon>
        <taxon>rosids</taxon>
        <taxon>Vitales</taxon>
        <taxon>Vitaceae</taxon>
        <taxon>Viteae</taxon>
        <taxon>Vitis</taxon>
    </lineage>
</organism>
<dbReference type="SUPFAM" id="SSF144284">
    <property type="entry name" value="Sec2 N-terminal region"/>
    <property type="match status" value="1"/>
</dbReference>
<protein>
    <submittedName>
        <fullName evidence="4">Uncharacterized protein</fullName>
    </submittedName>
</protein>
<feature type="coiled-coil region" evidence="1">
    <location>
        <begin position="438"/>
        <end position="507"/>
    </location>
</feature>
<feature type="chain" id="PRO_5013288417" evidence="3">
    <location>
        <begin position="16"/>
        <end position="576"/>
    </location>
</feature>
<evidence type="ECO:0000313" key="4">
    <source>
        <dbReference type="EMBL" id="CAN83155.1"/>
    </source>
</evidence>
<proteinExistence type="predicted"/>
<keyword evidence="3" id="KW-0732">Signal</keyword>
<feature type="region of interest" description="Disordered" evidence="2">
    <location>
        <begin position="545"/>
        <end position="576"/>
    </location>
</feature>
<feature type="signal peptide" evidence="3">
    <location>
        <begin position="1"/>
        <end position="15"/>
    </location>
</feature>
<gene>
    <name evidence="4" type="ORF">VITISV_022550</name>
</gene>
<evidence type="ECO:0000256" key="1">
    <source>
        <dbReference type="SAM" id="Coils"/>
    </source>
</evidence>